<proteinExistence type="predicted"/>
<dbReference type="RefSeq" id="WP_026738351.1">
    <property type="nucleotide sequence ID" value="NZ_AP019822.1"/>
</dbReference>
<reference evidence="3 4" key="1">
    <citation type="submission" date="2019-07" db="EMBL/GenBank/DDBJ databases">
        <title>Complete Genome Sequence of Leptotrichia goodfellowii Strain JCM 16774.</title>
        <authorList>
            <person name="Watanabe S."/>
            <person name="Cui L."/>
        </authorList>
    </citation>
    <scope>NUCLEOTIDE SEQUENCE [LARGE SCALE GENOMIC DNA]</scope>
    <source>
        <strain evidence="3 4">JCM16774</strain>
    </source>
</reference>
<organism evidence="3 4">
    <name type="scientific">Pseudoleptotrichia goodfellowii</name>
    <dbReference type="NCBI Taxonomy" id="157692"/>
    <lineage>
        <taxon>Bacteria</taxon>
        <taxon>Fusobacteriati</taxon>
        <taxon>Fusobacteriota</taxon>
        <taxon>Fusobacteriia</taxon>
        <taxon>Fusobacteriales</taxon>
        <taxon>Leptotrichiaceae</taxon>
        <taxon>Pseudoleptotrichia</taxon>
    </lineage>
</organism>
<dbReference type="GO" id="GO:0016757">
    <property type="term" value="F:glycosyltransferase activity"/>
    <property type="evidence" value="ECO:0007669"/>
    <property type="project" value="InterPro"/>
</dbReference>
<feature type="domain" description="Glycosyl transferase family 1" evidence="2">
    <location>
        <begin position="194"/>
        <end position="331"/>
    </location>
</feature>
<evidence type="ECO:0000259" key="2">
    <source>
        <dbReference type="Pfam" id="PF00534"/>
    </source>
</evidence>
<evidence type="ECO:0000256" key="1">
    <source>
        <dbReference type="ARBA" id="ARBA00022679"/>
    </source>
</evidence>
<dbReference type="KEGG" id="lgo:JCM16774_2258"/>
<sequence length="366" mass="43987">MKKIVISGINLTEGGPLTIYKECLKYIKENLSGKYEITALVHNKNLFSEFSSDIEFIEFRDSKKSYLKRCYYEYFYFKKLSKKIKPYLWFSLHDMTPNVISEKMATYCHNPMIFYKVKKNKIIKEFKMFLFSKLYKYIYKINIKKNDFVIVQQNWMRKEFEKIFKINNIIVAHPNVNINDLEVDRETVQEENSFLYPAFPRIFKNFEVICEAVKNLEEQEIKNFKVYLTINGKENKYSEELYNKYKTSECIKFTGLLNRQELMKYYNKVENIIFPSKLETWGLPITETKEFNKPIILSDLKYAHETLGTYEKVLFFNPDSAEELSEKMKIMIFKKNIKYDGNIAGNIENPYCRNWDELFKILLQEK</sequence>
<evidence type="ECO:0000313" key="3">
    <source>
        <dbReference type="EMBL" id="BBM37296.1"/>
    </source>
</evidence>
<name>A0A510JDY8_9FUSO</name>
<keyword evidence="1 3" id="KW-0808">Transferase</keyword>
<dbReference type="EMBL" id="AP019822">
    <property type="protein sequence ID" value="BBM37296.1"/>
    <property type="molecule type" value="Genomic_DNA"/>
</dbReference>
<dbReference type="InterPro" id="IPR001296">
    <property type="entry name" value="Glyco_trans_1"/>
</dbReference>
<dbReference type="OrthoDB" id="9804196at2"/>
<evidence type="ECO:0000313" key="4">
    <source>
        <dbReference type="Proteomes" id="UP000321606"/>
    </source>
</evidence>
<dbReference type="PANTHER" id="PTHR46401:SF2">
    <property type="entry name" value="GLYCOSYLTRANSFERASE WBBK-RELATED"/>
    <property type="match status" value="1"/>
</dbReference>
<accession>A0A510JDY8</accession>
<dbReference type="Proteomes" id="UP000321606">
    <property type="component" value="Chromosome"/>
</dbReference>
<dbReference type="Gene3D" id="3.40.50.2000">
    <property type="entry name" value="Glycogen Phosphorylase B"/>
    <property type="match status" value="2"/>
</dbReference>
<dbReference type="Pfam" id="PF00534">
    <property type="entry name" value="Glycos_transf_1"/>
    <property type="match status" value="1"/>
</dbReference>
<protein>
    <submittedName>
        <fullName evidence="3">Glycosyltransferase, group 1 family protein</fullName>
    </submittedName>
</protein>
<gene>
    <name evidence="3" type="ORF">JCM16774_2258</name>
</gene>
<dbReference type="STRING" id="714315.GCA_000516535_02252"/>
<dbReference type="GO" id="GO:0009103">
    <property type="term" value="P:lipopolysaccharide biosynthetic process"/>
    <property type="evidence" value="ECO:0007669"/>
    <property type="project" value="TreeGrafter"/>
</dbReference>
<dbReference type="AlphaFoldDB" id="A0A510JDY8"/>
<dbReference type="SUPFAM" id="SSF53756">
    <property type="entry name" value="UDP-Glycosyltransferase/glycogen phosphorylase"/>
    <property type="match status" value="1"/>
</dbReference>
<dbReference type="PANTHER" id="PTHR46401">
    <property type="entry name" value="GLYCOSYLTRANSFERASE WBBK-RELATED"/>
    <property type="match status" value="1"/>
</dbReference>